<proteinExistence type="predicted"/>
<gene>
    <name evidence="2" type="ORF">TSPI_09518</name>
</gene>
<feature type="region of interest" description="Disordered" evidence="1">
    <location>
        <begin position="150"/>
        <end position="216"/>
    </location>
</feature>
<sequence length="448" mass="52056">MIHNGQYSSGRFASSSLTRPNFPQQLTMIRNQFPNVSILGQNNVRYVAVNKPTFCHVNTNSSSLLRNNGNYNSFRKGNLYCQNAIGEVLLSNTYRRGTRSEINNLMRIRPYSNRLVGISPRVPLTIKCNNAHNLAPNLYSIREADHPFEKSTTFTSNNYPIKRPPQLLDASQQTTPPPPTLNENQLSPTTESASTSSSDDDENETNNSKMKKPRKSMRGCNVVSELIYFHFAKNDLPEQLRSALPKISDYHVVKYRIHDEHSFDAKIRLKANTPISLKEWLTEFQLLTDTIYHSQRVYKNTERYAYSERFVCQMNRIYRNKRANKGKFLRTNCKAVIDVMLPSDNNHDMHRKIGMISEVDIHFVHNHNEVPATAPIHVVKNEFFTYYGKMISPTKAKKKFCQNHKTEIKEYKLTAPRLQTIRCWYRNWNQQFNTTTEIIEKHKNQSKN</sequence>
<evidence type="ECO:0000313" key="3">
    <source>
        <dbReference type="Proteomes" id="UP001558632"/>
    </source>
</evidence>
<dbReference type="Proteomes" id="UP001558632">
    <property type="component" value="Unassembled WGS sequence"/>
</dbReference>
<feature type="compositionally biased region" description="Polar residues" evidence="1">
    <location>
        <begin position="150"/>
        <end position="159"/>
    </location>
</feature>
<dbReference type="EMBL" id="JBEUSY010000368">
    <property type="protein sequence ID" value="KAL1236606.1"/>
    <property type="molecule type" value="Genomic_DNA"/>
</dbReference>
<evidence type="ECO:0000256" key="1">
    <source>
        <dbReference type="SAM" id="MobiDB-lite"/>
    </source>
</evidence>
<dbReference type="PANTHER" id="PTHR35385:SF2">
    <property type="entry name" value="PROTEIN B, PUTATIVE-RELATED"/>
    <property type="match status" value="1"/>
</dbReference>
<keyword evidence="3" id="KW-1185">Reference proteome</keyword>
<accession>A0ABR3KEU3</accession>
<dbReference type="PANTHER" id="PTHR35385">
    <property type="entry name" value="PROTEIN B, PUTATIVE-RELATED-RELATED"/>
    <property type="match status" value="1"/>
</dbReference>
<protein>
    <submittedName>
        <fullName evidence="2">Microtubule-associated protein</fullName>
    </submittedName>
</protein>
<reference evidence="2 3" key="1">
    <citation type="submission" date="2024-07" db="EMBL/GenBank/DDBJ databases">
        <title>Enhanced genomic and transcriptomic resources for Trichinella pseudospiralis and T. spiralis underpin the discovery of pronounced molecular differences between stages and species.</title>
        <authorList>
            <person name="Pasi K.K."/>
            <person name="La Rosa G."/>
            <person name="Gomez-Morales M.A."/>
            <person name="Tosini F."/>
            <person name="Sumanam S."/>
            <person name="Young N.D."/>
            <person name="Chang B.C."/>
            <person name="Robin G.B."/>
        </authorList>
    </citation>
    <scope>NUCLEOTIDE SEQUENCE [LARGE SCALE GENOMIC DNA]</scope>
    <source>
        <strain evidence="2">ISS534</strain>
    </source>
</reference>
<comment type="caution">
    <text evidence="2">The sequence shown here is derived from an EMBL/GenBank/DDBJ whole genome shotgun (WGS) entry which is preliminary data.</text>
</comment>
<organism evidence="2 3">
    <name type="scientific">Trichinella spiralis</name>
    <name type="common">Trichina worm</name>
    <dbReference type="NCBI Taxonomy" id="6334"/>
    <lineage>
        <taxon>Eukaryota</taxon>
        <taxon>Metazoa</taxon>
        <taxon>Ecdysozoa</taxon>
        <taxon>Nematoda</taxon>
        <taxon>Enoplea</taxon>
        <taxon>Dorylaimia</taxon>
        <taxon>Trichinellida</taxon>
        <taxon>Trichinellidae</taxon>
        <taxon>Trichinella</taxon>
    </lineage>
</organism>
<name>A0ABR3KEU3_TRISP</name>
<evidence type="ECO:0000313" key="2">
    <source>
        <dbReference type="EMBL" id="KAL1236606.1"/>
    </source>
</evidence>